<evidence type="ECO:0008006" key="14">
    <source>
        <dbReference type="Google" id="ProtNLM"/>
    </source>
</evidence>
<evidence type="ECO:0000256" key="10">
    <source>
        <dbReference type="ARBA" id="ARBA00023288"/>
    </source>
</evidence>
<evidence type="ECO:0000256" key="6">
    <source>
        <dbReference type="ARBA" id="ARBA00022974"/>
    </source>
</evidence>
<keyword evidence="7" id="KW-0472">Membrane</keyword>
<keyword evidence="3" id="KW-1003">Cell membrane</keyword>
<organism evidence="12 13">
    <name type="scientific">Alligator mississippiensis</name>
    <name type="common">American alligator</name>
    <dbReference type="NCBI Taxonomy" id="8496"/>
    <lineage>
        <taxon>Eukaryota</taxon>
        <taxon>Metazoa</taxon>
        <taxon>Chordata</taxon>
        <taxon>Craniata</taxon>
        <taxon>Vertebrata</taxon>
        <taxon>Euteleostomi</taxon>
        <taxon>Archelosauria</taxon>
        <taxon>Archosauria</taxon>
        <taxon>Crocodylia</taxon>
        <taxon>Alligatoridae</taxon>
        <taxon>Alligatorinae</taxon>
        <taxon>Alligator</taxon>
    </lineage>
</organism>
<evidence type="ECO:0000256" key="2">
    <source>
        <dbReference type="ARBA" id="ARBA00010260"/>
    </source>
</evidence>
<dbReference type="EMBL" id="AKHW03002195">
    <property type="protein sequence ID" value="KYO39475.1"/>
    <property type="molecule type" value="Genomic_DNA"/>
</dbReference>
<accession>A0A151NSN4</accession>
<comment type="subcellular location">
    <subcellularLocation>
        <location evidence="1">Cell membrane</location>
        <topology evidence="1">Lipid-anchor</topology>
        <topology evidence="1">GPI-anchor</topology>
    </subcellularLocation>
</comment>
<evidence type="ECO:0000256" key="8">
    <source>
        <dbReference type="ARBA" id="ARBA00023180"/>
    </source>
</evidence>
<dbReference type="GO" id="GO:0098552">
    <property type="term" value="C:side of membrane"/>
    <property type="evidence" value="ECO:0007669"/>
    <property type="project" value="UniProtKB-KW"/>
</dbReference>
<dbReference type="Pfam" id="PF01153">
    <property type="entry name" value="Glypican"/>
    <property type="match status" value="1"/>
</dbReference>
<comment type="similarity">
    <text evidence="2">Belongs to the glypican family.</text>
</comment>
<keyword evidence="6" id="KW-0654">Proteoglycan</keyword>
<dbReference type="GO" id="GO:0009966">
    <property type="term" value="P:regulation of signal transduction"/>
    <property type="evidence" value="ECO:0007669"/>
    <property type="project" value="InterPro"/>
</dbReference>
<keyword evidence="4" id="KW-0336">GPI-anchor</keyword>
<evidence type="ECO:0000313" key="12">
    <source>
        <dbReference type="EMBL" id="KYO39475.1"/>
    </source>
</evidence>
<protein>
    <recommendedName>
        <fullName evidence="14">Glypican-1</fullName>
    </recommendedName>
</protein>
<dbReference type="STRING" id="8496.A0A151NSN4"/>
<keyword evidence="13" id="KW-1185">Reference proteome</keyword>
<evidence type="ECO:0000256" key="4">
    <source>
        <dbReference type="ARBA" id="ARBA00022622"/>
    </source>
</evidence>
<keyword evidence="9" id="KW-0357">Heparan sulfate</keyword>
<gene>
    <name evidence="12" type="ORF">Y1Q_0021116</name>
</gene>
<keyword evidence="10" id="KW-0449">Lipoprotein</keyword>
<proteinExistence type="inferred from homology"/>
<evidence type="ECO:0000256" key="1">
    <source>
        <dbReference type="ARBA" id="ARBA00004609"/>
    </source>
</evidence>
<dbReference type="InterPro" id="IPR001863">
    <property type="entry name" value="Glypican"/>
</dbReference>
<evidence type="ECO:0000256" key="3">
    <source>
        <dbReference type="ARBA" id="ARBA00022475"/>
    </source>
</evidence>
<evidence type="ECO:0000313" key="13">
    <source>
        <dbReference type="Proteomes" id="UP000050525"/>
    </source>
</evidence>
<dbReference type="GO" id="GO:0005886">
    <property type="term" value="C:plasma membrane"/>
    <property type="evidence" value="ECO:0007669"/>
    <property type="project" value="UniProtKB-SubCell"/>
</dbReference>
<feature type="chain" id="PRO_5007586346" description="Glypican-1" evidence="11">
    <location>
        <begin position="26"/>
        <end position="133"/>
    </location>
</feature>
<comment type="caution">
    <text evidence="12">The sequence shown here is derived from an EMBL/GenBank/DDBJ whole genome shotgun (WGS) entry which is preliminary data.</text>
</comment>
<dbReference type="AlphaFoldDB" id="A0A151NSN4"/>
<reference evidence="12 13" key="1">
    <citation type="journal article" date="2012" name="Genome Biol.">
        <title>Sequencing three crocodilian genomes to illuminate the evolution of archosaurs and amniotes.</title>
        <authorList>
            <person name="St John J.A."/>
            <person name="Braun E.L."/>
            <person name="Isberg S.R."/>
            <person name="Miles L.G."/>
            <person name="Chong A.Y."/>
            <person name="Gongora J."/>
            <person name="Dalzell P."/>
            <person name="Moran C."/>
            <person name="Bed'hom B."/>
            <person name="Abzhanov A."/>
            <person name="Burgess S.C."/>
            <person name="Cooksey A.M."/>
            <person name="Castoe T.A."/>
            <person name="Crawford N.G."/>
            <person name="Densmore L.D."/>
            <person name="Drew J.C."/>
            <person name="Edwards S.V."/>
            <person name="Faircloth B.C."/>
            <person name="Fujita M.K."/>
            <person name="Greenwold M.J."/>
            <person name="Hoffmann F.G."/>
            <person name="Howard J.M."/>
            <person name="Iguchi T."/>
            <person name="Janes D.E."/>
            <person name="Khan S.Y."/>
            <person name="Kohno S."/>
            <person name="de Koning A.J."/>
            <person name="Lance S.L."/>
            <person name="McCarthy F.M."/>
            <person name="McCormack J.E."/>
            <person name="Merchant M.E."/>
            <person name="Peterson D.G."/>
            <person name="Pollock D.D."/>
            <person name="Pourmand N."/>
            <person name="Raney B.J."/>
            <person name="Roessler K.A."/>
            <person name="Sanford J.R."/>
            <person name="Sawyer R.H."/>
            <person name="Schmidt C.J."/>
            <person name="Triplett E.W."/>
            <person name="Tuberville T.D."/>
            <person name="Venegas-Anaya M."/>
            <person name="Howard J.T."/>
            <person name="Jarvis E.D."/>
            <person name="Guillette L.J.Jr."/>
            <person name="Glenn T.C."/>
            <person name="Green R.E."/>
            <person name="Ray D.A."/>
        </authorList>
    </citation>
    <scope>NUCLEOTIDE SEQUENCE [LARGE SCALE GENOMIC DNA]</scope>
    <source>
        <strain evidence="12">KSC_2009_1</strain>
    </source>
</reference>
<dbReference type="Proteomes" id="UP000050525">
    <property type="component" value="Unassembled WGS sequence"/>
</dbReference>
<evidence type="ECO:0000256" key="7">
    <source>
        <dbReference type="ARBA" id="ARBA00023136"/>
    </source>
</evidence>
<keyword evidence="5 11" id="KW-0732">Signal</keyword>
<name>A0A151NSN4_ALLMI</name>
<evidence type="ECO:0000256" key="5">
    <source>
        <dbReference type="ARBA" id="ARBA00022729"/>
    </source>
</evidence>
<sequence length="133" mass="14407">MSPRLCAAAGLLLLLLLLLLSLAAGADGKARSCAEVRQAYGAKGFSLGNIPYQEIAGQLEIKATVDRGGGNEREGDMLLSTEVAERVPVGKQDSCMIQRLKRITPFRSRNSVLHLHICLLIYTAQLFEANPLE</sequence>
<evidence type="ECO:0000256" key="9">
    <source>
        <dbReference type="ARBA" id="ARBA00023207"/>
    </source>
</evidence>
<evidence type="ECO:0000256" key="11">
    <source>
        <dbReference type="SAM" id="SignalP"/>
    </source>
</evidence>
<feature type="signal peptide" evidence="11">
    <location>
        <begin position="1"/>
        <end position="25"/>
    </location>
</feature>
<keyword evidence="8" id="KW-0325">Glycoprotein</keyword>